<accession>A0A4P9Y3U5</accession>
<dbReference type="OrthoDB" id="422086at2759"/>
<dbReference type="EC" id="2.1.1.100" evidence="3 10"/>
<keyword evidence="7 10" id="KW-0812">Transmembrane</keyword>
<dbReference type="PANTHER" id="PTHR12714">
    <property type="entry name" value="PROTEIN-S ISOPRENYLCYSTEINE O-METHYLTRANSFERASE"/>
    <property type="match status" value="1"/>
</dbReference>
<dbReference type="Pfam" id="PF04140">
    <property type="entry name" value="ICMT"/>
    <property type="match status" value="1"/>
</dbReference>
<dbReference type="Proteomes" id="UP000267251">
    <property type="component" value="Unassembled WGS sequence"/>
</dbReference>
<dbReference type="InterPro" id="IPR025770">
    <property type="entry name" value="PPMT_MeTrfase"/>
</dbReference>
<keyword evidence="6 10" id="KW-0949">S-adenosyl-L-methionine</keyword>
<dbReference type="PANTHER" id="PTHR12714:SF9">
    <property type="entry name" value="PROTEIN-S-ISOPRENYLCYSTEINE O-METHYLTRANSFERASE"/>
    <property type="match status" value="1"/>
</dbReference>
<comment type="catalytic activity">
    <reaction evidence="10">
        <text>[protein]-C-terminal S-[(2E,6E)-farnesyl]-L-cysteine + S-adenosyl-L-methionine = [protein]-C-terminal S-[(2E,6E)-farnesyl]-L-cysteine methyl ester + S-adenosyl-L-homocysteine</text>
        <dbReference type="Rhea" id="RHEA:21672"/>
        <dbReference type="Rhea" id="RHEA-COMP:12125"/>
        <dbReference type="Rhea" id="RHEA-COMP:12126"/>
        <dbReference type="ChEBI" id="CHEBI:57856"/>
        <dbReference type="ChEBI" id="CHEBI:59789"/>
        <dbReference type="ChEBI" id="CHEBI:90510"/>
        <dbReference type="ChEBI" id="CHEBI:90511"/>
        <dbReference type="EC" id="2.1.1.100"/>
    </reaction>
</comment>
<feature type="transmembrane region" description="Helical" evidence="10">
    <location>
        <begin position="206"/>
        <end position="234"/>
    </location>
</feature>
<evidence type="ECO:0000256" key="8">
    <source>
        <dbReference type="ARBA" id="ARBA00022989"/>
    </source>
</evidence>
<dbReference type="AlphaFoldDB" id="A0A4P9Y3U5"/>
<evidence type="ECO:0000256" key="4">
    <source>
        <dbReference type="ARBA" id="ARBA00022603"/>
    </source>
</evidence>
<evidence type="ECO:0000256" key="3">
    <source>
        <dbReference type="ARBA" id="ARBA00012151"/>
    </source>
</evidence>
<evidence type="ECO:0000256" key="6">
    <source>
        <dbReference type="ARBA" id="ARBA00022691"/>
    </source>
</evidence>
<keyword evidence="10" id="KW-0256">Endoplasmic reticulum</keyword>
<dbReference type="GO" id="GO:0005789">
    <property type="term" value="C:endoplasmic reticulum membrane"/>
    <property type="evidence" value="ECO:0007669"/>
    <property type="project" value="UniProtKB-SubCell"/>
</dbReference>
<evidence type="ECO:0000313" key="12">
    <source>
        <dbReference type="Proteomes" id="UP000267251"/>
    </source>
</evidence>
<comment type="subcellular location">
    <subcellularLocation>
        <location evidence="10">Endoplasmic reticulum membrane</location>
        <topology evidence="10">Multi-pass membrane protein</topology>
    </subcellularLocation>
    <subcellularLocation>
        <location evidence="1">Membrane</location>
        <topology evidence="1">Multi-pass membrane protein</topology>
    </subcellularLocation>
</comment>
<keyword evidence="4 10" id="KW-0489">Methyltransferase</keyword>
<dbReference type="PROSITE" id="PS51564">
    <property type="entry name" value="SAM_ICMT"/>
    <property type="match status" value="1"/>
</dbReference>
<feature type="transmembrane region" description="Helical" evidence="10">
    <location>
        <begin position="76"/>
        <end position="97"/>
    </location>
</feature>
<protein>
    <recommendedName>
        <fullName evidence="3 10">Protein-S-isoprenylcysteine O-methyltransferase</fullName>
        <ecNumber evidence="3 10">2.1.1.100</ecNumber>
    </recommendedName>
</protein>
<comment type="similarity">
    <text evidence="2 10">Belongs to the class VI-like SAM-binding methyltransferase superfamily. Isoprenylcysteine carboxyl methyltransferase family.</text>
</comment>
<feature type="transmembrane region" description="Helical" evidence="10">
    <location>
        <begin position="50"/>
        <end position="70"/>
    </location>
</feature>
<feature type="transmembrane region" description="Helical" evidence="10">
    <location>
        <begin position="145"/>
        <end position="163"/>
    </location>
</feature>
<keyword evidence="9 10" id="KW-0472">Membrane</keyword>
<sequence>MHITSLRREDADELESTRHGAQLSGSVGGWTGLRHAAAPLFDGANSPQAIAMHAFLLGLVGGVGVAAVVWTGAWTFGWYLLALASFHFLEFWVTALYNGRKLTIDSFLINHSTEYTVAHATTILEFWVEWWFFSGRTDGWVSKDGLGWAPVLGLVLTLSGQLLRSWSMAVAGSNFDHYVQTSRVPGHRLVTQGPYHLLRHPSYTGFLMWSVGTQLLLTNPVCEVIHTMVVLYFFHRRVREEERHLIRFFGNDYLLYRKRTWSGVL</sequence>
<evidence type="ECO:0000256" key="5">
    <source>
        <dbReference type="ARBA" id="ARBA00022679"/>
    </source>
</evidence>
<evidence type="ECO:0000256" key="9">
    <source>
        <dbReference type="ARBA" id="ARBA00023136"/>
    </source>
</evidence>
<dbReference type="EMBL" id="KZ987979">
    <property type="protein sequence ID" value="RKP13616.1"/>
    <property type="molecule type" value="Genomic_DNA"/>
</dbReference>
<evidence type="ECO:0000256" key="2">
    <source>
        <dbReference type="ARBA" id="ARBA00009140"/>
    </source>
</evidence>
<keyword evidence="8 10" id="KW-1133">Transmembrane helix</keyword>
<dbReference type="InterPro" id="IPR007269">
    <property type="entry name" value="ICMT_MeTrfase"/>
</dbReference>
<organism evidence="11 12">
    <name type="scientific">Piptocephalis cylindrospora</name>
    <dbReference type="NCBI Taxonomy" id="1907219"/>
    <lineage>
        <taxon>Eukaryota</taxon>
        <taxon>Fungi</taxon>
        <taxon>Fungi incertae sedis</taxon>
        <taxon>Zoopagomycota</taxon>
        <taxon>Zoopagomycotina</taxon>
        <taxon>Zoopagomycetes</taxon>
        <taxon>Zoopagales</taxon>
        <taxon>Piptocephalidaceae</taxon>
        <taxon>Piptocephalis</taxon>
    </lineage>
</organism>
<evidence type="ECO:0000313" key="11">
    <source>
        <dbReference type="EMBL" id="RKP13616.1"/>
    </source>
</evidence>
<name>A0A4P9Y3U5_9FUNG</name>
<evidence type="ECO:0000256" key="7">
    <source>
        <dbReference type="ARBA" id="ARBA00022692"/>
    </source>
</evidence>
<keyword evidence="5 11" id="KW-0808">Transferase</keyword>
<proteinExistence type="inferred from homology"/>
<dbReference type="GO" id="GO:0032259">
    <property type="term" value="P:methylation"/>
    <property type="evidence" value="ECO:0007669"/>
    <property type="project" value="UniProtKB-KW"/>
</dbReference>
<dbReference type="Gene3D" id="1.20.120.1630">
    <property type="match status" value="1"/>
</dbReference>
<keyword evidence="12" id="KW-1185">Reference proteome</keyword>
<dbReference type="GO" id="GO:0004671">
    <property type="term" value="F:protein C-terminal S-isoprenylcysteine carboxyl O-methyltransferase activity"/>
    <property type="evidence" value="ECO:0007669"/>
    <property type="project" value="UniProtKB-EC"/>
</dbReference>
<evidence type="ECO:0000256" key="10">
    <source>
        <dbReference type="RuleBase" id="RU362022"/>
    </source>
</evidence>
<evidence type="ECO:0000256" key="1">
    <source>
        <dbReference type="ARBA" id="ARBA00004141"/>
    </source>
</evidence>
<reference evidence="12" key="1">
    <citation type="journal article" date="2018" name="Nat. Microbiol.">
        <title>Leveraging single-cell genomics to expand the fungal tree of life.</title>
        <authorList>
            <person name="Ahrendt S.R."/>
            <person name="Quandt C.A."/>
            <person name="Ciobanu D."/>
            <person name="Clum A."/>
            <person name="Salamov A."/>
            <person name="Andreopoulos B."/>
            <person name="Cheng J.F."/>
            <person name="Woyke T."/>
            <person name="Pelin A."/>
            <person name="Henrissat B."/>
            <person name="Reynolds N.K."/>
            <person name="Benny G.L."/>
            <person name="Smith M.E."/>
            <person name="James T.Y."/>
            <person name="Grigoriev I.V."/>
        </authorList>
    </citation>
    <scope>NUCLEOTIDE SEQUENCE [LARGE SCALE GENOMIC DNA]</scope>
</reference>
<gene>
    <name evidence="11" type="ORF">BJ684DRAFT_9821</name>
</gene>